<proteinExistence type="predicted"/>
<evidence type="ECO:0000313" key="2">
    <source>
        <dbReference type="Proteomes" id="UP001165960"/>
    </source>
</evidence>
<name>A0ACC2T4N1_9FUNG</name>
<sequence length="182" mass="20878">MSALSITQCMPTPYSHLNYARGNVSSYTTGIVDTMQLSTGVHWKTNASFTDHFLKSSKHLFIDQSDGRGNNRLAFEAFYHWEGGIPVSDPIACYEHERCTATVTWDGKRWTSKTSKVWITPTTFQTSSYETNTYIRSGNKINYTHTFDGPKIQTIYFNQLSHMLSTKYFHPMYFLRGLRISG</sequence>
<dbReference type="Proteomes" id="UP001165960">
    <property type="component" value="Unassembled WGS sequence"/>
</dbReference>
<gene>
    <name evidence="1" type="ORF">DSO57_1017515</name>
</gene>
<reference evidence="1" key="1">
    <citation type="submission" date="2022-04" db="EMBL/GenBank/DDBJ databases">
        <title>Genome of the entomopathogenic fungus Entomophthora muscae.</title>
        <authorList>
            <person name="Elya C."/>
            <person name="Lovett B.R."/>
            <person name="Lee E."/>
            <person name="Macias A.M."/>
            <person name="Hajek A.E."/>
            <person name="De Bivort B.L."/>
            <person name="Kasson M.T."/>
            <person name="De Fine Licht H.H."/>
            <person name="Stajich J.E."/>
        </authorList>
    </citation>
    <scope>NUCLEOTIDE SEQUENCE</scope>
    <source>
        <strain evidence="1">Berkeley</strain>
    </source>
</reference>
<organism evidence="1 2">
    <name type="scientific">Entomophthora muscae</name>
    <dbReference type="NCBI Taxonomy" id="34485"/>
    <lineage>
        <taxon>Eukaryota</taxon>
        <taxon>Fungi</taxon>
        <taxon>Fungi incertae sedis</taxon>
        <taxon>Zoopagomycota</taxon>
        <taxon>Entomophthoromycotina</taxon>
        <taxon>Entomophthoromycetes</taxon>
        <taxon>Entomophthorales</taxon>
        <taxon>Entomophthoraceae</taxon>
        <taxon>Entomophthora</taxon>
    </lineage>
</organism>
<comment type="caution">
    <text evidence="1">The sequence shown here is derived from an EMBL/GenBank/DDBJ whole genome shotgun (WGS) entry which is preliminary data.</text>
</comment>
<protein>
    <submittedName>
        <fullName evidence="1">Uncharacterized protein</fullName>
    </submittedName>
</protein>
<accession>A0ACC2T4N1</accession>
<dbReference type="EMBL" id="QTSX02003624">
    <property type="protein sequence ID" value="KAJ9069541.1"/>
    <property type="molecule type" value="Genomic_DNA"/>
</dbReference>
<keyword evidence="2" id="KW-1185">Reference proteome</keyword>
<evidence type="ECO:0000313" key="1">
    <source>
        <dbReference type="EMBL" id="KAJ9069541.1"/>
    </source>
</evidence>